<dbReference type="AlphaFoldDB" id="A0A554LJK2"/>
<dbReference type="EMBL" id="VMGK01000008">
    <property type="protein sequence ID" value="TSC93042.1"/>
    <property type="molecule type" value="Genomic_DNA"/>
</dbReference>
<gene>
    <name evidence="2" type="ORF">CEN89_282</name>
</gene>
<keyword evidence="1" id="KW-0472">Membrane</keyword>
<proteinExistence type="predicted"/>
<accession>A0A554LJK2</accession>
<evidence type="ECO:0000313" key="3">
    <source>
        <dbReference type="Proteomes" id="UP000315689"/>
    </source>
</evidence>
<evidence type="ECO:0000256" key="1">
    <source>
        <dbReference type="SAM" id="Phobius"/>
    </source>
</evidence>
<name>A0A554LJK2_9BACT</name>
<organism evidence="2 3">
    <name type="scientific">Candidatus Berkelbacteria bacterium Licking1014_7</name>
    <dbReference type="NCBI Taxonomy" id="2017147"/>
    <lineage>
        <taxon>Bacteria</taxon>
        <taxon>Candidatus Berkelbacteria</taxon>
    </lineage>
</organism>
<protein>
    <submittedName>
        <fullName evidence="2">Uncharacterized protein</fullName>
    </submittedName>
</protein>
<reference evidence="2 3" key="1">
    <citation type="submission" date="2017-07" db="EMBL/GenBank/DDBJ databases">
        <title>Mechanisms for carbon and nitrogen cycling indicate functional differentiation within the Candidate Phyla Radiation.</title>
        <authorList>
            <person name="Danczak R.E."/>
            <person name="Johnston M.D."/>
            <person name="Kenah C."/>
            <person name="Slattery M."/>
            <person name="Wrighton K.C."/>
            <person name="Wilkins M.J."/>
        </authorList>
    </citation>
    <scope>NUCLEOTIDE SEQUENCE [LARGE SCALE GENOMIC DNA]</scope>
    <source>
        <strain evidence="2">Licking1014_7</strain>
    </source>
</reference>
<evidence type="ECO:0000313" key="2">
    <source>
        <dbReference type="EMBL" id="TSC93042.1"/>
    </source>
</evidence>
<feature type="transmembrane region" description="Helical" evidence="1">
    <location>
        <begin position="28"/>
        <end position="51"/>
    </location>
</feature>
<keyword evidence="1" id="KW-0812">Transmembrane</keyword>
<dbReference type="Proteomes" id="UP000315689">
    <property type="component" value="Unassembled WGS sequence"/>
</dbReference>
<comment type="caution">
    <text evidence="2">The sequence shown here is derived from an EMBL/GenBank/DDBJ whole genome shotgun (WGS) entry which is preliminary data.</text>
</comment>
<sequence>MAAERHQVEIPVVEEAQDDQPTYIRWSWFTRIVIIIGAVASVTLLLVAIVAPSRTRSATETRAVRWSQDDWDRVVSQIEKEVGADRPPDSYIPPTSDELRRGRLAENKKNSQLEQEVAITENLTGGCAFKSTGGKVPMLTDGQLSPSYPMRAGGSVVIDIVQPVAIAVIRVNGYVENPQGLTVYVNGKEQGKLSPICGWDELQLSLPDKVVMVELRASSKGEISEVLLR</sequence>
<keyword evidence="1" id="KW-1133">Transmembrane helix</keyword>